<keyword evidence="2" id="KW-0547">Nucleotide-binding</keyword>
<dbReference type="AlphaFoldDB" id="A0A9J6EDY3"/>
<keyword evidence="4" id="KW-0648">Protein biosynthesis</keyword>
<dbReference type="Gene3D" id="3.40.50.620">
    <property type="entry name" value="HUPs"/>
    <property type="match status" value="1"/>
</dbReference>
<keyword evidence="3" id="KW-0067">ATP-binding</keyword>
<evidence type="ECO:0000313" key="8">
    <source>
        <dbReference type="Proteomes" id="UP000821866"/>
    </source>
</evidence>
<protein>
    <recommendedName>
        <fullName evidence="6">Aminoacyl-tRNA synthetase class Ia domain-containing protein</fullName>
    </recommendedName>
</protein>
<dbReference type="GO" id="GO:0006428">
    <property type="term" value="P:isoleucyl-tRNA aminoacylation"/>
    <property type="evidence" value="ECO:0007669"/>
    <property type="project" value="TreeGrafter"/>
</dbReference>
<evidence type="ECO:0000256" key="5">
    <source>
        <dbReference type="ARBA" id="ARBA00023146"/>
    </source>
</evidence>
<feature type="domain" description="Aminoacyl-tRNA synthetase class Ia" evidence="6">
    <location>
        <begin position="70"/>
        <end position="104"/>
    </location>
</feature>
<dbReference type="GO" id="GO:0004822">
    <property type="term" value="F:isoleucine-tRNA ligase activity"/>
    <property type="evidence" value="ECO:0007669"/>
    <property type="project" value="TreeGrafter"/>
</dbReference>
<dbReference type="InterPro" id="IPR002300">
    <property type="entry name" value="aa-tRNA-synth_Ia"/>
</dbReference>
<accession>A0A9J6EDY3</accession>
<dbReference type="PANTHER" id="PTHR42765:SF1">
    <property type="entry name" value="ISOLEUCINE--TRNA LIGASE, MITOCHONDRIAL"/>
    <property type="match status" value="1"/>
</dbReference>
<dbReference type="Pfam" id="PF00133">
    <property type="entry name" value="tRNA-synt_1"/>
    <property type="match status" value="1"/>
</dbReference>
<comment type="caution">
    <text evidence="7">The sequence shown here is derived from an EMBL/GenBank/DDBJ whole genome shotgun (WGS) entry which is preliminary data.</text>
</comment>
<evidence type="ECO:0000256" key="1">
    <source>
        <dbReference type="ARBA" id="ARBA00022598"/>
    </source>
</evidence>
<dbReference type="InterPro" id="IPR050081">
    <property type="entry name" value="Ile-tRNA_ligase"/>
</dbReference>
<keyword evidence="5" id="KW-0030">Aminoacyl-tRNA synthetase</keyword>
<sequence>MPHGLTRSCCVFSKSRQRSCFQTCIRYSGKISYSGTVLLPKTGFPQRITGAKRSENDEKIAKHACFEDHYAWQRENNTGPDFILHDGPPYANGDTHLGHAVNKVTSAGIALSYTNCLSIV</sequence>
<dbReference type="SUPFAM" id="SSF52374">
    <property type="entry name" value="Nucleotidylyl transferase"/>
    <property type="match status" value="1"/>
</dbReference>
<dbReference type="Proteomes" id="UP000821866">
    <property type="component" value="Chromosome 3"/>
</dbReference>
<proteinExistence type="predicted"/>
<dbReference type="EMBL" id="JABSTU010000005">
    <property type="protein sequence ID" value="KAH8032293.1"/>
    <property type="molecule type" value="Genomic_DNA"/>
</dbReference>
<organism evidence="7 8">
    <name type="scientific">Rhipicephalus microplus</name>
    <name type="common">Cattle tick</name>
    <name type="synonym">Boophilus microplus</name>
    <dbReference type="NCBI Taxonomy" id="6941"/>
    <lineage>
        <taxon>Eukaryota</taxon>
        <taxon>Metazoa</taxon>
        <taxon>Ecdysozoa</taxon>
        <taxon>Arthropoda</taxon>
        <taxon>Chelicerata</taxon>
        <taxon>Arachnida</taxon>
        <taxon>Acari</taxon>
        <taxon>Parasitiformes</taxon>
        <taxon>Ixodida</taxon>
        <taxon>Ixodoidea</taxon>
        <taxon>Ixodidae</taxon>
        <taxon>Rhipicephalinae</taxon>
        <taxon>Rhipicephalus</taxon>
        <taxon>Boophilus</taxon>
    </lineage>
</organism>
<reference evidence="7" key="1">
    <citation type="journal article" date="2020" name="Cell">
        <title>Large-Scale Comparative Analyses of Tick Genomes Elucidate Their Genetic Diversity and Vector Capacities.</title>
        <authorList>
            <consortium name="Tick Genome and Microbiome Consortium (TIGMIC)"/>
            <person name="Jia N."/>
            <person name="Wang J."/>
            <person name="Shi W."/>
            <person name="Du L."/>
            <person name="Sun Y."/>
            <person name="Zhan W."/>
            <person name="Jiang J.F."/>
            <person name="Wang Q."/>
            <person name="Zhang B."/>
            <person name="Ji P."/>
            <person name="Bell-Sakyi L."/>
            <person name="Cui X.M."/>
            <person name="Yuan T.T."/>
            <person name="Jiang B.G."/>
            <person name="Yang W.F."/>
            <person name="Lam T.T."/>
            <person name="Chang Q.C."/>
            <person name="Ding S.J."/>
            <person name="Wang X.J."/>
            <person name="Zhu J.G."/>
            <person name="Ruan X.D."/>
            <person name="Zhao L."/>
            <person name="Wei J.T."/>
            <person name="Ye R.Z."/>
            <person name="Que T.C."/>
            <person name="Du C.H."/>
            <person name="Zhou Y.H."/>
            <person name="Cheng J.X."/>
            <person name="Dai P.F."/>
            <person name="Guo W.B."/>
            <person name="Han X.H."/>
            <person name="Huang E.J."/>
            <person name="Li L.F."/>
            <person name="Wei W."/>
            <person name="Gao Y.C."/>
            <person name="Liu J.Z."/>
            <person name="Shao H.Z."/>
            <person name="Wang X."/>
            <person name="Wang C.C."/>
            <person name="Yang T.C."/>
            <person name="Huo Q.B."/>
            <person name="Li W."/>
            <person name="Chen H.Y."/>
            <person name="Chen S.E."/>
            <person name="Zhou L.G."/>
            <person name="Ni X.B."/>
            <person name="Tian J.H."/>
            <person name="Sheng Y."/>
            <person name="Liu T."/>
            <person name="Pan Y.S."/>
            <person name="Xia L.Y."/>
            <person name="Li J."/>
            <person name="Zhao F."/>
            <person name="Cao W.C."/>
        </authorList>
    </citation>
    <scope>NUCLEOTIDE SEQUENCE</scope>
    <source>
        <strain evidence="7">Rmic-2018</strain>
    </source>
</reference>
<dbReference type="PANTHER" id="PTHR42765">
    <property type="entry name" value="SOLEUCYL-TRNA SYNTHETASE"/>
    <property type="match status" value="1"/>
</dbReference>
<keyword evidence="1" id="KW-0436">Ligase</keyword>
<dbReference type="InterPro" id="IPR014729">
    <property type="entry name" value="Rossmann-like_a/b/a_fold"/>
</dbReference>
<dbReference type="GO" id="GO:0032543">
    <property type="term" value="P:mitochondrial translation"/>
    <property type="evidence" value="ECO:0007669"/>
    <property type="project" value="TreeGrafter"/>
</dbReference>
<evidence type="ECO:0000259" key="6">
    <source>
        <dbReference type="Pfam" id="PF00133"/>
    </source>
</evidence>
<reference evidence="7" key="2">
    <citation type="submission" date="2021-09" db="EMBL/GenBank/DDBJ databases">
        <authorList>
            <person name="Jia N."/>
            <person name="Wang J."/>
            <person name="Shi W."/>
            <person name="Du L."/>
            <person name="Sun Y."/>
            <person name="Zhan W."/>
            <person name="Jiang J."/>
            <person name="Wang Q."/>
            <person name="Zhang B."/>
            <person name="Ji P."/>
            <person name="Sakyi L.B."/>
            <person name="Cui X."/>
            <person name="Yuan T."/>
            <person name="Jiang B."/>
            <person name="Yang W."/>
            <person name="Lam T.T.-Y."/>
            <person name="Chang Q."/>
            <person name="Ding S."/>
            <person name="Wang X."/>
            <person name="Zhu J."/>
            <person name="Ruan X."/>
            <person name="Zhao L."/>
            <person name="Wei J."/>
            <person name="Que T."/>
            <person name="Du C."/>
            <person name="Cheng J."/>
            <person name="Dai P."/>
            <person name="Han X."/>
            <person name="Huang E."/>
            <person name="Gao Y."/>
            <person name="Liu J."/>
            <person name="Shao H."/>
            <person name="Ye R."/>
            <person name="Li L."/>
            <person name="Wei W."/>
            <person name="Wang X."/>
            <person name="Wang C."/>
            <person name="Huo Q."/>
            <person name="Li W."/>
            <person name="Guo W."/>
            <person name="Chen H."/>
            <person name="Chen S."/>
            <person name="Zhou L."/>
            <person name="Zhou L."/>
            <person name="Ni X."/>
            <person name="Tian J."/>
            <person name="Zhou Y."/>
            <person name="Sheng Y."/>
            <person name="Liu T."/>
            <person name="Pan Y."/>
            <person name="Xia L."/>
            <person name="Li J."/>
            <person name="Zhao F."/>
            <person name="Cao W."/>
        </authorList>
    </citation>
    <scope>NUCLEOTIDE SEQUENCE</scope>
    <source>
        <strain evidence="7">Rmic-2018</strain>
        <tissue evidence="7">Larvae</tissue>
    </source>
</reference>
<keyword evidence="8" id="KW-1185">Reference proteome</keyword>
<evidence type="ECO:0000256" key="2">
    <source>
        <dbReference type="ARBA" id="ARBA00022741"/>
    </source>
</evidence>
<dbReference type="GO" id="GO:0005524">
    <property type="term" value="F:ATP binding"/>
    <property type="evidence" value="ECO:0007669"/>
    <property type="project" value="UniProtKB-KW"/>
</dbReference>
<dbReference type="GO" id="GO:0005739">
    <property type="term" value="C:mitochondrion"/>
    <property type="evidence" value="ECO:0007669"/>
    <property type="project" value="TreeGrafter"/>
</dbReference>
<evidence type="ECO:0000256" key="3">
    <source>
        <dbReference type="ARBA" id="ARBA00022840"/>
    </source>
</evidence>
<evidence type="ECO:0000313" key="7">
    <source>
        <dbReference type="EMBL" id="KAH8032293.1"/>
    </source>
</evidence>
<evidence type="ECO:0000256" key="4">
    <source>
        <dbReference type="ARBA" id="ARBA00022917"/>
    </source>
</evidence>
<gene>
    <name evidence="7" type="ORF">HPB51_024070</name>
</gene>
<dbReference type="VEuPathDB" id="VectorBase:LOC119164205"/>
<name>A0A9J6EDY3_RHIMP</name>